<dbReference type="AlphaFoldDB" id="F9XQC6"/>
<name>F9XQC6_ZYMTI</name>
<evidence type="ECO:0000313" key="2">
    <source>
        <dbReference type="Proteomes" id="UP000008062"/>
    </source>
</evidence>
<proteinExistence type="predicted"/>
<gene>
    <name evidence="1" type="ORF">MYCGRDRAFT_97483</name>
</gene>
<dbReference type="RefSeq" id="XP_003847642.1">
    <property type="nucleotide sequence ID" value="XM_003847594.1"/>
</dbReference>
<reference evidence="1 2" key="1">
    <citation type="journal article" date="2011" name="PLoS Genet.">
        <title>Finished genome of the fungal wheat pathogen Mycosphaerella graminicola reveals dispensome structure, chromosome plasticity, and stealth pathogenesis.</title>
        <authorList>
            <person name="Goodwin S.B."/>
            <person name="Ben M'barek S."/>
            <person name="Dhillon B."/>
            <person name="Wittenberg A.H.J."/>
            <person name="Crane C.F."/>
            <person name="Hane J.K."/>
            <person name="Foster A.J."/>
            <person name="Van der Lee T.A.J."/>
            <person name="Grimwood J."/>
            <person name="Aerts A."/>
            <person name="Antoniw J."/>
            <person name="Bailey A."/>
            <person name="Bluhm B."/>
            <person name="Bowler J."/>
            <person name="Bristow J."/>
            <person name="van der Burgt A."/>
            <person name="Canto-Canche B."/>
            <person name="Churchill A.C.L."/>
            <person name="Conde-Ferraez L."/>
            <person name="Cools H.J."/>
            <person name="Coutinho P.M."/>
            <person name="Csukai M."/>
            <person name="Dehal P."/>
            <person name="De Wit P."/>
            <person name="Donzelli B."/>
            <person name="van de Geest H.C."/>
            <person name="van Ham R.C.H.J."/>
            <person name="Hammond-Kosack K.E."/>
            <person name="Henrissat B."/>
            <person name="Kilian A."/>
            <person name="Kobayashi A.K."/>
            <person name="Koopmann E."/>
            <person name="Kourmpetis Y."/>
            <person name="Kuzniar A."/>
            <person name="Lindquist E."/>
            <person name="Lombard V."/>
            <person name="Maliepaard C."/>
            <person name="Martins N."/>
            <person name="Mehrabi R."/>
            <person name="Nap J.P.H."/>
            <person name="Ponomarenko A."/>
            <person name="Rudd J.J."/>
            <person name="Salamov A."/>
            <person name="Schmutz J."/>
            <person name="Schouten H.J."/>
            <person name="Shapiro H."/>
            <person name="Stergiopoulos I."/>
            <person name="Torriani S.F.F."/>
            <person name="Tu H."/>
            <person name="de Vries R.P."/>
            <person name="Waalwijk C."/>
            <person name="Ware S.B."/>
            <person name="Wiebenga A."/>
            <person name="Zwiers L.-H."/>
            <person name="Oliver R.P."/>
            <person name="Grigoriev I.V."/>
            <person name="Kema G.H.J."/>
        </authorList>
    </citation>
    <scope>NUCLEOTIDE SEQUENCE [LARGE SCALE GENOMIC DNA]</scope>
    <source>
        <strain evidence="2">CBS 115943 / IPO323</strain>
    </source>
</reference>
<keyword evidence="2" id="KW-1185">Reference proteome</keyword>
<dbReference type="GeneID" id="13401045"/>
<protein>
    <submittedName>
        <fullName evidence="1">Uncharacterized protein</fullName>
    </submittedName>
</protein>
<accession>F9XQC6</accession>
<evidence type="ECO:0000313" key="1">
    <source>
        <dbReference type="EMBL" id="EGP82618.1"/>
    </source>
</evidence>
<dbReference type="HOGENOM" id="CLU_2293922_0_0_1"/>
<dbReference type="InParanoid" id="F9XQC6"/>
<organism evidence="1 2">
    <name type="scientific">Zymoseptoria tritici (strain CBS 115943 / IPO323)</name>
    <name type="common">Speckled leaf blotch fungus</name>
    <name type="synonym">Septoria tritici</name>
    <dbReference type="NCBI Taxonomy" id="336722"/>
    <lineage>
        <taxon>Eukaryota</taxon>
        <taxon>Fungi</taxon>
        <taxon>Dikarya</taxon>
        <taxon>Ascomycota</taxon>
        <taxon>Pezizomycotina</taxon>
        <taxon>Dothideomycetes</taxon>
        <taxon>Dothideomycetidae</taxon>
        <taxon>Mycosphaerellales</taxon>
        <taxon>Mycosphaerellaceae</taxon>
        <taxon>Zymoseptoria</taxon>
    </lineage>
</organism>
<dbReference type="KEGG" id="ztr:MYCGRDRAFT_97483"/>
<sequence>MAIQDTIFTLPPTTSLYPNADSPRRNLQQSNLFHVYAAFLINPDVKKIFRPLQTRGSTLLPFPCRDMSYAPHSPPIHSVPTVPSALLPPQHCNVRTLSASS</sequence>
<dbReference type="Proteomes" id="UP000008062">
    <property type="component" value="Chromosome 13"/>
</dbReference>
<dbReference type="EMBL" id="CM001208">
    <property type="protein sequence ID" value="EGP82618.1"/>
    <property type="molecule type" value="Genomic_DNA"/>
</dbReference>